<dbReference type="RefSeq" id="WP_121840455.1">
    <property type="nucleotide sequence ID" value="NZ_ML014836.1"/>
</dbReference>
<sequence length="312" mass="34557">MQQNSNFSVPLLISLIIHVGAIAALAVSVDFDKKPPAMPQASSEPKLKAVVVDSKAVAQKVAEIRKQKADAAKKERDRQAELQRKLDAARKARQKEQDRIKKLEQQRKQKQAEAAKASAAARAAKLKEQQEKQKAAAAEKVRKQKELEQRAAEKAAKAAAIKRRKEELAAQKAAEERKRKEEEARKKREAEAARKKQEDDLAKALQAEQAALSKTRSRQVLSEVSKYKALITQTIQRNLVVDPSMNGKTCRVNIRLAKDGFVISSKTIGGDSVVCRATKAAINKAGRLPVSPDANVYEQMKNINLEVSPEFN</sequence>
<dbReference type="Pfam" id="PF06519">
    <property type="entry name" value="TolA"/>
    <property type="match status" value="1"/>
</dbReference>
<evidence type="ECO:0000313" key="3">
    <source>
        <dbReference type="Proteomes" id="UP000281474"/>
    </source>
</evidence>
<dbReference type="GO" id="GO:0019534">
    <property type="term" value="F:toxin transmembrane transporter activity"/>
    <property type="evidence" value="ECO:0007669"/>
    <property type="project" value="InterPro"/>
</dbReference>
<name>A0A3L8PS80_9GAMM</name>
<feature type="region of interest" description="Disordered" evidence="1">
    <location>
        <begin position="66"/>
        <end position="138"/>
    </location>
</feature>
<evidence type="ECO:0000256" key="1">
    <source>
        <dbReference type="SAM" id="MobiDB-lite"/>
    </source>
</evidence>
<dbReference type="NCBIfam" id="TIGR02794">
    <property type="entry name" value="tolA_full"/>
    <property type="match status" value="1"/>
</dbReference>
<feature type="compositionally biased region" description="Basic and acidic residues" evidence="1">
    <location>
        <begin position="66"/>
        <end position="113"/>
    </location>
</feature>
<dbReference type="GO" id="GO:0043213">
    <property type="term" value="P:bacteriocin transport"/>
    <property type="evidence" value="ECO:0007669"/>
    <property type="project" value="InterPro"/>
</dbReference>
<dbReference type="EMBL" id="QZEI01000087">
    <property type="protein sequence ID" value="RLV58226.1"/>
    <property type="molecule type" value="Genomic_DNA"/>
</dbReference>
<keyword evidence="3" id="KW-1185">Reference proteome</keyword>
<dbReference type="Gene3D" id="3.30.1150.10">
    <property type="match status" value="1"/>
</dbReference>
<proteinExistence type="predicted"/>
<comment type="caution">
    <text evidence="2">The sequence shown here is derived from an EMBL/GenBank/DDBJ whole genome shotgun (WGS) entry which is preliminary data.</text>
</comment>
<reference evidence="2 3" key="1">
    <citation type="submission" date="2018-09" db="EMBL/GenBank/DDBJ databases">
        <title>Phylogeny of the Shewanellaceae, and recommendation for two new genera, Pseudoshewanella and Parashewanella.</title>
        <authorList>
            <person name="Wang G."/>
        </authorList>
    </citation>
    <scope>NUCLEOTIDE SEQUENCE [LARGE SCALE GENOMIC DNA]</scope>
    <source>
        <strain evidence="2 3">C51</strain>
    </source>
</reference>
<feature type="compositionally biased region" description="Basic and acidic residues" evidence="1">
    <location>
        <begin position="125"/>
        <end position="138"/>
    </location>
</feature>
<gene>
    <name evidence="2" type="primary">tolA</name>
    <name evidence="2" type="ORF">D5018_18400</name>
</gene>
<feature type="region of interest" description="Disordered" evidence="1">
    <location>
        <begin position="169"/>
        <end position="201"/>
    </location>
</feature>
<dbReference type="InterPro" id="IPR014161">
    <property type="entry name" value="Tol-Pal_TolA"/>
</dbReference>
<protein>
    <submittedName>
        <fullName evidence="2">Cell envelope integrity protein TolA</fullName>
    </submittedName>
</protein>
<dbReference type="Proteomes" id="UP000281474">
    <property type="component" value="Unassembled WGS sequence"/>
</dbReference>
<feature type="compositionally biased region" description="Low complexity" evidence="1">
    <location>
        <begin position="114"/>
        <end position="123"/>
    </location>
</feature>
<evidence type="ECO:0000313" key="2">
    <source>
        <dbReference type="EMBL" id="RLV58226.1"/>
    </source>
</evidence>
<dbReference type="SUPFAM" id="SSF74653">
    <property type="entry name" value="TolA/TonB C-terminal domain"/>
    <property type="match status" value="1"/>
</dbReference>
<accession>A0A3L8PS80</accession>
<dbReference type="AlphaFoldDB" id="A0A3L8PS80"/>
<dbReference type="OrthoDB" id="6194496at2"/>
<organism evidence="2 3">
    <name type="scientific">Parashewanella curva</name>
    <dbReference type="NCBI Taxonomy" id="2338552"/>
    <lineage>
        <taxon>Bacteria</taxon>
        <taxon>Pseudomonadati</taxon>
        <taxon>Pseudomonadota</taxon>
        <taxon>Gammaproteobacteria</taxon>
        <taxon>Alteromonadales</taxon>
        <taxon>Shewanellaceae</taxon>
        <taxon>Parashewanella</taxon>
    </lineage>
</organism>
<dbReference type="GO" id="GO:0016020">
    <property type="term" value="C:membrane"/>
    <property type="evidence" value="ECO:0007669"/>
    <property type="project" value="InterPro"/>
</dbReference>